<dbReference type="InterPro" id="IPR050486">
    <property type="entry name" value="Mannose-1P_guanyltransferase"/>
</dbReference>
<dbReference type="InterPro" id="IPR029044">
    <property type="entry name" value="Nucleotide-diphossugar_trans"/>
</dbReference>
<accession>A0A6J6ZS82</accession>
<dbReference type="Pfam" id="PF00483">
    <property type="entry name" value="NTP_transferase"/>
    <property type="match status" value="1"/>
</dbReference>
<dbReference type="PANTHER" id="PTHR22572">
    <property type="entry name" value="SUGAR-1-PHOSPHATE GUANYL TRANSFERASE"/>
    <property type="match status" value="1"/>
</dbReference>
<comment type="similarity">
    <text evidence="1">Belongs to the transferase hexapeptide repeat family.</text>
</comment>
<dbReference type="AlphaFoldDB" id="A0A6J6ZS82"/>
<dbReference type="CDD" id="cd04181">
    <property type="entry name" value="NTP_transferase"/>
    <property type="match status" value="1"/>
</dbReference>
<organism evidence="4">
    <name type="scientific">freshwater metagenome</name>
    <dbReference type="NCBI Taxonomy" id="449393"/>
    <lineage>
        <taxon>unclassified sequences</taxon>
        <taxon>metagenomes</taxon>
        <taxon>ecological metagenomes</taxon>
    </lineage>
</organism>
<dbReference type="InterPro" id="IPR005835">
    <property type="entry name" value="NTP_transferase_dom"/>
</dbReference>
<sequence>MQAVILVGGEGTRLRPLTSSTPKQMLPIMGIPMLEGVLLQLARHGIDEAILSLGYLPDRFIEAYPNGECAGVKLRYAVEPEPLDTAGAVRFAAQELGAEETFVVVNGDVLTDLDVSALVAFHRERGAEGTIALHPVDDPSRFGVVPTDANGRVIAFVEKPPIEEAPTNLINAGTYVFEPSVLERIGLGERISIERVTFPALVADGSLYAMADESYWLDTGTPEAYLQAHYDILEGRRSPSFLNVNLENGSLILKGAELDPHASIHTSVIGQGARVEEGAVIERSVLLEGAHIKRGARVEGSIVGANASVGVNSVLGPTSVVGFGVAVEDGVELHDARVGE</sequence>
<dbReference type="EMBL" id="CAFABE010000012">
    <property type="protein sequence ID" value="CAB4821287.1"/>
    <property type="molecule type" value="Genomic_DNA"/>
</dbReference>
<evidence type="ECO:0000256" key="1">
    <source>
        <dbReference type="ARBA" id="ARBA00007274"/>
    </source>
</evidence>
<evidence type="ECO:0000313" key="4">
    <source>
        <dbReference type="EMBL" id="CAB4821287.1"/>
    </source>
</evidence>
<dbReference type="Pfam" id="PF25087">
    <property type="entry name" value="GMPPB_C"/>
    <property type="match status" value="1"/>
</dbReference>
<evidence type="ECO:0000313" key="5">
    <source>
        <dbReference type="EMBL" id="CAB4865310.1"/>
    </source>
</evidence>
<evidence type="ECO:0000259" key="3">
    <source>
        <dbReference type="Pfam" id="PF25087"/>
    </source>
</evidence>
<reference evidence="4" key="1">
    <citation type="submission" date="2020-05" db="EMBL/GenBank/DDBJ databases">
        <authorList>
            <person name="Chiriac C."/>
            <person name="Salcher M."/>
            <person name="Ghai R."/>
            <person name="Kavagutti S V."/>
        </authorList>
    </citation>
    <scope>NUCLEOTIDE SEQUENCE</scope>
</reference>
<dbReference type="Gene3D" id="2.160.10.10">
    <property type="entry name" value="Hexapeptide repeat proteins"/>
    <property type="match status" value="1"/>
</dbReference>
<dbReference type="Gene3D" id="3.90.550.10">
    <property type="entry name" value="Spore Coat Polysaccharide Biosynthesis Protein SpsA, Chain A"/>
    <property type="match status" value="1"/>
</dbReference>
<dbReference type="EMBL" id="CAFBLT010000001">
    <property type="protein sequence ID" value="CAB4865310.1"/>
    <property type="molecule type" value="Genomic_DNA"/>
</dbReference>
<gene>
    <name evidence="4" type="ORF">UFOPK3164_00436</name>
    <name evidence="5" type="ORF">UFOPK3427_00450</name>
    <name evidence="6" type="ORF">UFOPK4112_00681</name>
</gene>
<dbReference type="SUPFAM" id="SSF53448">
    <property type="entry name" value="Nucleotide-diphospho-sugar transferases"/>
    <property type="match status" value="1"/>
</dbReference>
<evidence type="ECO:0000313" key="6">
    <source>
        <dbReference type="EMBL" id="CAB5017165.1"/>
    </source>
</evidence>
<evidence type="ECO:0000259" key="2">
    <source>
        <dbReference type="Pfam" id="PF00483"/>
    </source>
</evidence>
<feature type="domain" description="Mannose-1-phosphate guanyltransferase C-terminal" evidence="3">
    <location>
        <begin position="251"/>
        <end position="338"/>
    </location>
</feature>
<name>A0A6J6ZS82_9ZZZZ</name>
<dbReference type="EMBL" id="CAFBPM010000005">
    <property type="protein sequence ID" value="CAB5017165.1"/>
    <property type="molecule type" value="Genomic_DNA"/>
</dbReference>
<protein>
    <submittedName>
        <fullName evidence="4">Unannotated protein</fullName>
    </submittedName>
</protein>
<dbReference type="InterPro" id="IPR056729">
    <property type="entry name" value="GMPPB_C"/>
</dbReference>
<proteinExistence type="inferred from homology"/>
<feature type="domain" description="Nucleotidyl transferase" evidence="2">
    <location>
        <begin position="3"/>
        <end position="234"/>
    </location>
</feature>